<name>A0A5B7ZYX0_9BACT</name>
<feature type="signal peptide" evidence="1">
    <location>
        <begin position="1"/>
        <end position="24"/>
    </location>
</feature>
<keyword evidence="3" id="KW-1185">Reference proteome</keyword>
<feature type="chain" id="PRO_5022943086" evidence="1">
    <location>
        <begin position="25"/>
        <end position="192"/>
    </location>
</feature>
<dbReference type="OrthoDB" id="882271at2"/>
<dbReference type="EMBL" id="CP040896">
    <property type="protein sequence ID" value="QDA60180.1"/>
    <property type="molecule type" value="Genomic_DNA"/>
</dbReference>
<dbReference type="KEGG" id="hyj:FHG12_08695"/>
<dbReference type="AlphaFoldDB" id="A0A5B7ZYX0"/>
<proteinExistence type="predicted"/>
<evidence type="ECO:0000313" key="3">
    <source>
        <dbReference type="Proteomes" id="UP000305398"/>
    </source>
</evidence>
<keyword evidence="1" id="KW-0732">Signal</keyword>
<sequence length="192" mass="21027">MLAFVLFSSSKLTTAAALCAGLMAAVSSDEKPAHSTKPSPRPIQHHLAPAVPVPLANRSICVITDDSLAGQPFGAEPTIDELLQAGAIIVVRKPFANVHERGQVDTIIVLRHQGNRFEYYRAPDKDLLRHAFITNFQPTYGRHLQSGITVVSRRKSTSCQNLRIGDTERTNYISVTYSGSKISTVKVEPYVD</sequence>
<protein>
    <submittedName>
        <fullName evidence="2">Uncharacterized protein</fullName>
    </submittedName>
</protein>
<accession>A0A5B7ZYX0</accession>
<evidence type="ECO:0000256" key="1">
    <source>
        <dbReference type="SAM" id="SignalP"/>
    </source>
</evidence>
<gene>
    <name evidence="2" type="ORF">FHG12_08695</name>
</gene>
<dbReference type="Proteomes" id="UP000305398">
    <property type="component" value="Chromosome"/>
</dbReference>
<reference evidence="2 3" key="1">
    <citation type="submission" date="2019-06" db="EMBL/GenBank/DDBJ databases">
        <authorList>
            <person name="Srinivasan S."/>
        </authorList>
    </citation>
    <scope>NUCLEOTIDE SEQUENCE [LARGE SCALE GENOMIC DNA]</scope>
    <source>
        <strain evidence="2 3">17J68-5</strain>
    </source>
</reference>
<organism evidence="2 3">
    <name type="scientific">Hymenobacter jejuensis</name>
    <dbReference type="NCBI Taxonomy" id="2502781"/>
    <lineage>
        <taxon>Bacteria</taxon>
        <taxon>Pseudomonadati</taxon>
        <taxon>Bacteroidota</taxon>
        <taxon>Cytophagia</taxon>
        <taxon>Cytophagales</taxon>
        <taxon>Hymenobacteraceae</taxon>
        <taxon>Hymenobacter</taxon>
    </lineage>
</organism>
<evidence type="ECO:0000313" key="2">
    <source>
        <dbReference type="EMBL" id="QDA60180.1"/>
    </source>
</evidence>